<feature type="region of interest" description="Disordered" evidence="7">
    <location>
        <begin position="265"/>
        <end position="289"/>
    </location>
</feature>
<evidence type="ECO:0000256" key="3">
    <source>
        <dbReference type="ARBA" id="ARBA00023015"/>
    </source>
</evidence>
<gene>
    <name evidence="9" type="ORF">AAHA92_03168</name>
</gene>
<organism evidence="9 10">
    <name type="scientific">Salvia divinorum</name>
    <name type="common">Maria pastora</name>
    <name type="synonym">Diviner's sage</name>
    <dbReference type="NCBI Taxonomy" id="28513"/>
    <lineage>
        <taxon>Eukaryota</taxon>
        <taxon>Viridiplantae</taxon>
        <taxon>Streptophyta</taxon>
        <taxon>Embryophyta</taxon>
        <taxon>Tracheophyta</taxon>
        <taxon>Spermatophyta</taxon>
        <taxon>Magnoliopsida</taxon>
        <taxon>eudicotyledons</taxon>
        <taxon>Gunneridae</taxon>
        <taxon>Pentapetalae</taxon>
        <taxon>asterids</taxon>
        <taxon>lamiids</taxon>
        <taxon>Lamiales</taxon>
        <taxon>Lamiaceae</taxon>
        <taxon>Nepetoideae</taxon>
        <taxon>Mentheae</taxon>
        <taxon>Salviinae</taxon>
        <taxon>Salvia</taxon>
        <taxon>Salvia subgen. Calosphace</taxon>
    </lineage>
</organism>
<evidence type="ECO:0000259" key="8">
    <source>
        <dbReference type="PROSITE" id="PS50888"/>
    </source>
</evidence>
<dbReference type="EMBL" id="JBEAFC010000002">
    <property type="protein sequence ID" value="KAL1567717.1"/>
    <property type="molecule type" value="Genomic_DNA"/>
</dbReference>
<comment type="subcellular location">
    <subcellularLocation>
        <location evidence="1">Nucleus</location>
    </subcellularLocation>
</comment>
<comment type="caution">
    <text evidence="9">The sequence shown here is derived from an EMBL/GenBank/DDBJ whole genome shotgun (WGS) entry which is preliminary data.</text>
</comment>
<dbReference type="PROSITE" id="PS50888">
    <property type="entry name" value="BHLH"/>
    <property type="match status" value="1"/>
</dbReference>
<sequence>MEDEFQSVVCGENWWNSSRNLFASSPCSAVVNNSGCLNPSLVKTAKSISNDSTGSASDGGSSVVLQEAPKPQNMPTDSTFHMMADDWNQDLIHDSARSQQNYSHMLQAMNIPRQKISEEWTTDNFTADSSPNSFRQVYQNNLELTNSVPNTATSFPLNTTSYSYTSSLLHTLFDTADTQPLLENSATNFPSPPPNFSSPNLRPSFPKQQQIANNFQFINNAAFWNATAAASGDVRASFLPSSTPQLIPSALTKPKLNHQRFGSKNVNRKAAGAEAAARKDGNEPSLKHARIETPSPTFKVRKEKLGDRVTALQQLVSPFGKTDTASVLHEAIDYIKLLHDQVNVLSTPYLKNGPPPLQRQQAPDKFKDQEEPIKDLKSRGLCLVPISSTFPVATETTADFWTPTFGGSFR</sequence>
<feature type="compositionally biased region" description="Basic and acidic residues" evidence="7">
    <location>
        <begin position="276"/>
        <end position="289"/>
    </location>
</feature>
<keyword evidence="5" id="KW-0804">Transcription</keyword>
<proteinExistence type="predicted"/>
<evidence type="ECO:0000313" key="10">
    <source>
        <dbReference type="Proteomes" id="UP001567538"/>
    </source>
</evidence>
<dbReference type="FunFam" id="4.10.280.10:FF:000032">
    <property type="entry name" value="Transcription factor bHLH123 family"/>
    <property type="match status" value="1"/>
</dbReference>
<keyword evidence="6" id="KW-0539">Nucleus</keyword>
<dbReference type="InterPro" id="IPR045239">
    <property type="entry name" value="bHLH95_bHLH"/>
</dbReference>
<reference evidence="9 10" key="1">
    <citation type="submission" date="2024-06" db="EMBL/GenBank/DDBJ databases">
        <title>A chromosome level genome sequence of Diviner's sage (Salvia divinorum).</title>
        <authorList>
            <person name="Ford S.A."/>
            <person name="Ro D.-K."/>
            <person name="Ness R.W."/>
            <person name="Phillips M.A."/>
        </authorList>
    </citation>
    <scope>NUCLEOTIDE SEQUENCE [LARGE SCALE GENOMIC DNA]</scope>
    <source>
        <strain evidence="9">SAF-2024a</strain>
        <tissue evidence="9">Leaf</tissue>
    </source>
</reference>
<dbReference type="PANTHER" id="PTHR16223">
    <property type="entry name" value="TRANSCRIPTION FACTOR BHLH83-RELATED"/>
    <property type="match status" value="1"/>
</dbReference>
<evidence type="ECO:0000256" key="1">
    <source>
        <dbReference type="ARBA" id="ARBA00004123"/>
    </source>
</evidence>
<dbReference type="PANTHER" id="PTHR16223:SF238">
    <property type="entry name" value="TRANSCRIPTION FACTOR BHLH114"/>
    <property type="match status" value="1"/>
</dbReference>
<dbReference type="Gene3D" id="4.10.280.10">
    <property type="entry name" value="Helix-loop-helix DNA-binding domain"/>
    <property type="match status" value="1"/>
</dbReference>
<evidence type="ECO:0000313" key="9">
    <source>
        <dbReference type="EMBL" id="KAL1567717.1"/>
    </source>
</evidence>
<dbReference type="CDD" id="cd11393">
    <property type="entry name" value="bHLH_AtbHLH_like"/>
    <property type="match status" value="1"/>
</dbReference>
<evidence type="ECO:0000256" key="2">
    <source>
        <dbReference type="ARBA" id="ARBA00011738"/>
    </source>
</evidence>
<feature type="compositionally biased region" description="Low complexity" evidence="7">
    <location>
        <begin position="49"/>
        <end position="62"/>
    </location>
</feature>
<evidence type="ECO:0000256" key="5">
    <source>
        <dbReference type="ARBA" id="ARBA00023163"/>
    </source>
</evidence>
<keyword evidence="4" id="KW-0238">DNA-binding</keyword>
<dbReference type="GO" id="GO:0003677">
    <property type="term" value="F:DNA binding"/>
    <property type="evidence" value="ECO:0007669"/>
    <property type="project" value="UniProtKB-KW"/>
</dbReference>
<dbReference type="Proteomes" id="UP001567538">
    <property type="component" value="Unassembled WGS sequence"/>
</dbReference>
<comment type="subunit">
    <text evidence="2">Homodimer.</text>
</comment>
<protein>
    <submittedName>
        <fullName evidence="9">Transcription factor bHLH112-like isoform X1</fullName>
    </submittedName>
</protein>
<evidence type="ECO:0000256" key="4">
    <source>
        <dbReference type="ARBA" id="ARBA00023125"/>
    </source>
</evidence>
<dbReference type="GO" id="GO:0005634">
    <property type="term" value="C:nucleus"/>
    <property type="evidence" value="ECO:0007669"/>
    <property type="project" value="UniProtKB-SubCell"/>
</dbReference>
<dbReference type="InterPro" id="IPR011598">
    <property type="entry name" value="bHLH_dom"/>
</dbReference>
<dbReference type="InterPro" id="IPR036638">
    <property type="entry name" value="HLH_DNA-bd_sf"/>
</dbReference>
<feature type="region of interest" description="Disordered" evidence="7">
    <location>
        <begin position="47"/>
        <end position="74"/>
    </location>
</feature>
<accession>A0ABD1IGU7</accession>
<keyword evidence="10" id="KW-1185">Reference proteome</keyword>
<dbReference type="InterPro" id="IPR045843">
    <property type="entry name" value="IND-like"/>
</dbReference>
<dbReference type="AlphaFoldDB" id="A0ABD1IGU7"/>
<dbReference type="SUPFAM" id="SSF47459">
    <property type="entry name" value="HLH, helix-loop-helix DNA-binding domain"/>
    <property type="match status" value="1"/>
</dbReference>
<keyword evidence="3" id="KW-0805">Transcription regulation</keyword>
<name>A0ABD1IGU7_SALDI</name>
<evidence type="ECO:0000256" key="6">
    <source>
        <dbReference type="ARBA" id="ARBA00023242"/>
    </source>
</evidence>
<evidence type="ECO:0000256" key="7">
    <source>
        <dbReference type="SAM" id="MobiDB-lite"/>
    </source>
</evidence>
<feature type="domain" description="BHLH" evidence="8">
    <location>
        <begin position="289"/>
        <end position="338"/>
    </location>
</feature>